<comment type="caution">
    <text evidence="1">The sequence shown here is derived from an EMBL/GenBank/DDBJ whole genome shotgun (WGS) entry which is preliminary data.</text>
</comment>
<protein>
    <submittedName>
        <fullName evidence="1">Uncharacterized protein</fullName>
    </submittedName>
</protein>
<evidence type="ECO:0000313" key="2">
    <source>
        <dbReference type="Proteomes" id="UP001497700"/>
    </source>
</evidence>
<evidence type="ECO:0000313" key="1">
    <source>
        <dbReference type="EMBL" id="KAI4864559.1"/>
    </source>
</evidence>
<name>A0ACB9YYU0_9PEZI</name>
<sequence length="146" mass="15529">MHYNTFPLAIALASAAFATTLFASPIDGADIEIVSRDPDPAPRAAAAAGQCYTNGGFSNNYQLIVDSAQDGGLCGGFWDNLKGRANCAGKSNSGCLVRGSRKIIEFTVGVGCKADEVLGVLWTATEPHVENVKCEDRVFIWETDLR</sequence>
<dbReference type="Proteomes" id="UP001497700">
    <property type="component" value="Unassembled WGS sequence"/>
</dbReference>
<keyword evidence="2" id="KW-1185">Reference proteome</keyword>
<proteinExistence type="predicted"/>
<organism evidence="1 2">
    <name type="scientific">Hypoxylon rubiginosum</name>
    <dbReference type="NCBI Taxonomy" id="110542"/>
    <lineage>
        <taxon>Eukaryota</taxon>
        <taxon>Fungi</taxon>
        <taxon>Dikarya</taxon>
        <taxon>Ascomycota</taxon>
        <taxon>Pezizomycotina</taxon>
        <taxon>Sordariomycetes</taxon>
        <taxon>Xylariomycetidae</taxon>
        <taxon>Xylariales</taxon>
        <taxon>Hypoxylaceae</taxon>
        <taxon>Hypoxylon</taxon>
    </lineage>
</organism>
<gene>
    <name evidence="1" type="ORF">F4820DRAFT_423117</name>
</gene>
<accession>A0ACB9YYU0</accession>
<reference evidence="1 2" key="1">
    <citation type="journal article" date="2022" name="New Phytol.">
        <title>Ecological generalism drives hyperdiversity of secondary metabolite gene clusters in xylarialean endophytes.</title>
        <authorList>
            <person name="Franco M.E.E."/>
            <person name="Wisecaver J.H."/>
            <person name="Arnold A.E."/>
            <person name="Ju Y.M."/>
            <person name="Slot J.C."/>
            <person name="Ahrendt S."/>
            <person name="Moore L.P."/>
            <person name="Eastman K.E."/>
            <person name="Scott K."/>
            <person name="Konkel Z."/>
            <person name="Mondo S.J."/>
            <person name="Kuo A."/>
            <person name="Hayes R.D."/>
            <person name="Haridas S."/>
            <person name="Andreopoulos B."/>
            <person name="Riley R."/>
            <person name="LaButti K."/>
            <person name="Pangilinan J."/>
            <person name="Lipzen A."/>
            <person name="Amirebrahimi M."/>
            <person name="Yan J."/>
            <person name="Adam C."/>
            <person name="Keymanesh K."/>
            <person name="Ng V."/>
            <person name="Louie K."/>
            <person name="Northen T."/>
            <person name="Drula E."/>
            <person name="Henrissat B."/>
            <person name="Hsieh H.M."/>
            <person name="Youens-Clark K."/>
            <person name="Lutzoni F."/>
            <person name="Miadlikowska J."/>
            <person name="Eastwood D.C."/>
            <person name="Hamelin R.C."/>
            <person name="Grigoriev I.V."/>
            <person name="U'Ren J.M."/>
        </authorList>
    </citation>
    <scope>NUCLEOTIDE SEQUENCE [LARGE SCALE GENOMIC DNA]</scope>
    <source>
        <strain evidence="1 2">CBS 119005</strain>
    </source>
</reference>
<dbReference type="EMBL" id="MU393484">
    <property type="protein sequence ID" value="KAI4864559.1"/>
    <property type="molecule type" value="Genomic_DNA"/>
</dbReference>